<dbReference type="OrthoDB" id="9801077at2"/>
<sequence>MILGALACSGKKDNTAAKVYIERKDGKFVLYRNGAPYYIKGASGFSELEELKKSGGNTIRIWDTAGLSTILKKAHENGIAVIVGLPLPESQYRVFYDDQLKIDSQYHAIKQLINAHKKDPALLMWCVGNELSFPLKPNYNNFYQTFNDIVSLIHKEDPDHPVTTTVLNFRRKDIFNIKMRTDIDLISFNLFGGLTSLKKDREGFSWFWNGPYLITEWGIDGPWDGSQYTAWGAYIEPTSTKKAELHKMRYDQYMPVNDPGYLGSFIFFWGQKQETTHTWFSLFDEHGRKTESVAVASAIWTGKKTKDTFPKINYMLLNGKGAKDNIILKNGQTAAAELLIEPGSVPPERIEWKIYPEDWYKVDNMNNLIRPALIETIFTRTTNLGVTFKAPVKEGPYRIFVTITGHNGNIATSNTPFYIAENDEKK</sequence>
<evidence type="ECO:0000313" key="2">
    <source>
        <dbReference type="Proteomes" id="UP000094313"/>
    </source>
</evidence>
<dbReference type="EMBL" id="CP017141">
    <property type="protein sequence ID" value="AOM80806.1"/>
    <property type="molecule type" value="Genomic_DNA"/>
</dbReference>
<dbReference type="Gene3D" id="3.20.20.80">
    <property type="entry name" value="Glycosidases"/>
    <property type="match status" value="1"/>
</dbReference>
<accession>A0A1D7QQ65</accession>
<dbReference type="Proteomes" id="UP000094313">
    <property type="component" value="Chromosome"/>
</dbReference>
<keyword evidence="2" id="KW-1185">Reference proteome</keyword>
<evidence type="ECO:0000313" key="1">
    <source>
        <dbReference type="EMBL" id="AOM80806.1"/>
    </source>
</evidence>
<dbReference type="InterPro" id="IPR017853">
    <property type="entry name" value="GH"/>
</dbReference>
<gene>
    <name evidence="1" type="ORF">BFS30_15355</name>
</gene>
<dbReference type="KEGG" id="psty:BFS30_15355"/>
<protein>
    <submittedName>
        <fullName evidence="1">Uncharacterized protein</fullName>
    </submittedName>
</protein>
<reference evidence="1 2" key="1">
    <citation type="submission" date="2016-08" db="EMBL/GenBank/DDBJ databases">
        <authorList>
            <person name="Seilhamer J.J."/>
        </authorList>
    </citation>
    <scope>NUCLEOTIDE SEQUENCE [LARGE SCALE GENOMIC DNA]</scope>
    <source>
        <strain evidence="1 2">DX4</strain>
    </source>
</reference>
<name>A0A1D7QQ65_9SPHI</name>
<organism evidence="1 2">
    <name type="scientific">Pedobacter steynii</name>
    <dbReference type="NCBI Taxonomy" id="430522"/>
    <lineage>
        <taxon>Bacteria</taxon>
        <taxon>Pseudomonadati</taxon>
        <taxon>Bacteroidota</taxon>
        <taxon>Sphingobacteriia</taxon>
        <taxon>Sphingobacteriales</taxon>
        <taxon>Sphingobacteriaceae</taxon>
        <taxon>Pedobacter</taxon>
    </lineage>
</organism>
<proteinExistence type="predicted"/>
<dbReference type="RefSeq" id="WP_069382460.1">
    <property type="nucleotide sequence ID" value="NZ_CP017141.1"/>
</dbReference>
<dbReference type="AlphaFoldDB" id="A0A1D7QQ65"/>
<dbReference type="SUPFAM" id="SSF51445">
    <property type="entry name" value="(Trans)glycosidases"/>
    <property type="match status" value="1"/>
</dbReference>